<evidence type="ECO:0000313" key="10">
    <source>
        <dbReference type="Proteomes" id="UP001151287"/>
    </source>
</evidence>
<organism evidence="9 10">
    <name type="scientific">Rhynchospora breviuscula</name>
    <dbReference type="NCBI Taxonomy" id="2022672"/>
    <lineage>
        <taxon>Eukaryota</taxon>
        <taxon>Viridiplantae</taxon>
        <taxon>Streptophyta</taxon>
        <taxon>Embryophyta</taxon>
        <taxon>Tracheophyta</taxon>
        <taxon>Spermatophyta</taxon>
        <taxon>Magnoliopsida</taxon>
        <taxon>Liliopsida</taxon>
        <taxon>Poales</taxon>
        <taxon>Cyperaceae</taxon>
        <taxon>Cyperoideae</taxon>
        <taxon>Rhynchosporeae</taxon>
        <taxon>Rhynchospora</taxon>
    </lineage>
</organism>
<dbReference type="Pfam" id="PF00657">
    <property type="entry name" value="Lipase_GDSL"/>
    <property type="match status" value="1"/>
</dbReference>
<dbReference type="SUPFAM" id="SSF52266">
    <property type="entry name" value="SGNH hydrolase"/>
    <property type="match status" value="1"/>
</dbReference>
<dbReference type="AlphaFoldDB" id="A0A9Q0HYL4"/>
<keyword evidence="4 8" id="KW-0732">Signal</keyword>
<dbReference type="InterPro" id="IPR035669">
    <property type="entry name" value="SGNH_plant_lipase-like"/>
</dbReference>
<protein>
    <submittedName>
        <fullName evidence="9">Uncharacterized protein</fullName>
    </submittedName>
</protein>
<dbReference type="Gene3D" id="3.40.50.1110">
    <property type="entry name" value="SGNH hydrolase"/>
    <property type="match status" value="1"/>
</dbReference>
<name>A0A9Q0HYL4_9POAL</name>
<reference evidence="9" key="1">
    <citation type="journal article" date="2022" name="Cell">
        <title>Repeat-based holocentromeres influence genome architecture and karyotype evolution.</title>
        <authorList>
            <person name="Hofstatter P.G."/>
            <person name="Thangavel G."/>
            <person name="Lux T."/>
            <person name="Neumann P."/>
            <person name="Vondrak T."/>
            <person name="Novak P."/>
            <person name="Zhang M."/>
            <person name="Costa L."/>
            <person name="Castellani M."/>
            <person name="Scott A."/>
            <person name="Toegelov H."/>
            <person name="Fuchs J."/>
            <person name="Mata-Sucre Y."/>
            <person name="Dias Y."/>
            <person name="Vanzela A.L.L."/>
            <person name="Huettel B."/>
            <person name="Almeida C.C.S."/>
            <person name="Simkova H."/>
            <person name="Souza G."/>
            <person name="Pedrosa-Harand A."/>
            <person name="Macas J."/>
            <person name="Mayer K.F.X."/>
            <person name="Houben A."/>
            <person name="Marques A."/>
        </authorList>
    </citation>
    <scope>NUCLEOTIDE SEQUENCE</scope>
    <source>
        <strain evidence="9">RhyBre1mFocal</strain>
    </source>
</reference>
<evidence type="ECO:0000256" key="6">
    <source>
        <dbReference type="ARBA" id="ARBA00022963"/>
    </source>
</evidence>
<keyword evidence="10" id="KW-1185">Reference proteome</keyword>
<dbReference type="OrthoDB" id="1600564at2759"/>
<evidence type="ECO:0000256" key="4">
    <source>
        <dbReference type="ARBA" id="ARBA00022729"/>
    </source>
</evidence>
<evidence type="ECO:0000256" key="5">
    <source>
        <dbReference type="ARBA" id="ARBA00022801"/>
    </source>
</evidence>
<dbReference type="GO" id="GO:0005576">
    <property type="term" value="C:extracellular region"/>
    <property type="evidence" value="ECO:0007669"/>
    <property type="project" value="UniProtKB-SubCell"/>
</dbReference>
<evidence type="ECO:0000256" key="1">
    <source>
        <dbReference type="ARBA" id="ARBA00004613"/>
    </source>
</evidence>
<evidence type="ECO:0000256" key="2">
    <source>
        <dbReference type="ARBA" id="ARBA00008668"/>
    </source>
</evidence>
<dbReference type="InterPro" id="IPR036514">
    <property type="entry name" value="SGNH_hydro_sf"/>
</dbReference>
<keyword evidence="5" id="KW-0378">Hydrolase</keyword>
<evidence type="ECO:0000256" key="8">
    <source>
        <dbReference type="SAM" id="SignalP"/>
    </source>
</evidence>
<dbReference type="InterPro" id="IPR001087">
    <property type="entry name" value="GDSL"/>
</dbReference>
<dbReference type="EMBL" id="JAMQYH010000001">
    <property type="protein sequence ID" value="KAJ1702403.1"/>
    <property type="molecule type" value="Genomic_DNA"/>
</dbReference>
<keyword evidence="6" id="KW-0442">Lipid degradation</keyword>
<keyword evidence="7" id="KW-0443">Lipid metabolism</keyword>
<dbReference type="PANTHER" id="PTHR45650">
    <property type="entry name" value="GDSL-LIKE LIPASE/ACYLHYDROLASE-RELATED"/>
    <property type="match status" value="1"/>
</dbReference>
<keyword evidence="3" id="KW-0964">Secreted</keyword>
<dbReference type="Proteomes" id="UP001151287">
    <property type="component" value="Unassembled WGS sequence"/>
</dbReference>
<gene>
    <name evidence="9" type="ORF">LUZ63_002182</name>
</gene>
<evidence type="ECO:0000313" key="9">
    <source>
        <dbReference type="EMBL" id="KAJ1702403.1"/>
    </source>
</evidence>
<dbReference type="InterPro" id="IPR051238">
    <property type="entry name" value="GDSL_esterase/lipase"/>
</dbReference>
<accession>A0A9Q0HYL4</accession>
<sequence length="365" mass="39450">MEGKERNNLLPLLSLMVFLGQFFVITESAKAPALFIFGDSLVDNGNNNYIPTLARANYPPYGIDIGGPTGRFSNGLTVADYAARYLGLKSPPPYLSLSSSNLTLGGMNYASAAAGILEETGRHYGSRVTFNDQIASFVTTMKLYSALLIQNQEALSKYIADSLFIINIGSNDYIDNYLLPLLYPSSKIYSGDSFAKLLIDNLSLQLESLYRIGARKFVVIGLGPLGCIPSQLSSNKSITGQCVDSVNDLAMTYNSYLVQLLNTLNSTLSGSFFVYEDVYSPFIEIINSPSTYGFTEANQACCGNGLYGGGLTCLALQKPCAESDKYVFWDSFHPTQAVNAIIAAECYGESATSCHPISGSKLAQL</sequence>
<proteinExistence type="inferred from homology"/>
<dbReference type="CDD" id="cd01837">
    <property type="entry name" value="SGNH_plant_lipase_like"/>
    <property type="match status" value="1"/>
</dbReference>
<dbReference type="PANTHER" id="PTHR45650:SF79">
    <property type="entry name" value="GDSL ESTERASE_LIPASE 7"/>
    <property type="match status" value="1"/>
</dbReference>
<comment type="similarity">
    <text evidence="2">Belongs to the 'GDSL' lipolytic enzyme family.</text>
</comment>
<dbReference type="GO" id="GO:0016042">
    <property type="term" value="P:lipid catabolic process"/>
    <property type="evidence" value="ECO:0007669"/>
    <property type="project" value="UniProtKB-KW"/>
</dbReference>
<evidence type="ECO:0000256" key="7">
    <source>
        <dbReference type="ARBA" id="ARBA00023098"/>
    </source>
</evidence>
<evidence type="ECO:0000256" key="3">
    <source>
        <dbReference type="ARBA" id="ARBA00022525"/>
    </source>
</evidence>
<comment type="caution">
    <text evidence="9">The sequence shown here is derived from an EMBL/GenBank/DDBJ whole genome shotgun (WGS) entry which is preliminary data.</text>
</comment>
<comment type="subcellular location">
    <subcellularLocation>
        <location evidence="1">Secreted</location>
    </subcellularLocation>
</comment>
<feature type="signal peptide" evidence="8">
    <location>
        <begin position="1"/>
        <end position="28"/>
    </location>
</feature>
<feature type="chain" id="PRO_5040372265" evidence="8">
    <location>
        <begin position="29"/>
        <end position="365"/>
    </location>
</feature>
<dbReference type="GO" id="GO:0016788">
    <property type="term" value="F:hydrolase activity, acting on ester bonds"/>
    <property type="evidence" value="ECO:0007669"/>
    <property type="project" value="InterPro"/>
</dbReference>